<gene>
    <name evidence="1" type="ORF">LOK49_LG06G01839</name>
</gene>
<comment type="caution">
    <text evidence="1">The sequence shown here is derived from an EMBL/GenBank/DDBJ whole genome shotgun (WGS) entry which is preliminary data.</text>
</comment>
<organism evidence="1 2">
    <name type="scientific">Camellia lanceoleosa</name>
    <dbReference type="NCBI Taxonomy" id="1840588"/>
    <lineage>
        <taxon>Eukaryota</taxon>
        <taxon>Viridiplantae</taxon>
        <taxon>Streptophyta</taxon>
        <taxon>Embryophyta</taxon>
        <taxon>Tracheophyta</taxon>
        <taxon>Spermatophyta</taxon>
        <taxon>Magnoliopsida</taxon>
        <taxon>eudicotyledons</taxon>
        <taxon>Gunneridae</taxon>
        <taxon>Pentapetalae</taxon>
        <taxon>asterids</taxon>
        <taxon>Ericales</taxon>
        <taxon>Theaceae</taxon>
        <taxon>Camellia</taxon>
    </lineage>
</organism>
<evidence type="ECO:0000313" key="2">
    <source>
        <dbReference type="Proteomes" id="UP001060215"/>
    </source>
</evidence>
<sequence length="100" mass="11437">MELRRSLDPIYRSHSSRFDVELVSSSISNRADSDRHELRRLFGGANRSFTASSFEEEGGEDTRANNDIGGSSDRQRQRQRQWQGDDGDRHQRRPAASTGR</sequence>
<evidence type="ECO:0000313" key="1">
    <source>
        <dbReference type="EMBL" id="KAI8011791.1"/>
    </source>
</evidence>
<accession>A0ACC0HF60</accession>
<protein>
    <submittedName>
        <fullName evidence="1">Uncharacterized protein</fullName>
    </submittedName>
</protein>
<name>A0ACC0HF60_9ERIC</name>
<dbReference type="Proteomes" id="UP001060215">
    <property type="component" value="Chromosome 5"/>
</dbReference>
<keyword evidence="2" id="KW-1185">Reference proteome</keyword>
<proteinExistence type="predicted"/>
<reference evidence="1 2" key="1">
    <citation type="journal article" date="2022" name="Plant J.">
        <title>Chromosome-level genome of Camellia lanceoleosa provides a valuable resource for understanding genome evolution and self-incompatibility.</title>
        <authorList>
            <person name="Gong W."/>
            <person name="Xiao S."/>
            <person name="Wang L."/>
            <person name="Liao Z."/>
            <person name="Chang Y."/>
            <person name="Mo W."/>
            <person name="Hu G."/>
            <person name="Li W."/>
            <person name="Zhao G."/>
            <person name="Zhu H."/>
            <person name="Hu X."/>
            <person name="Ji K."/>
            <person name="Xiang X."/>
            <person name="Song Q."/>
            <person name="Yuan D."/>
            <person name="Jin S."/>
            <person name="Zhang L."/>
        </authorList>
    </citation>
    <scope>NUCLEOTIDE SEQUENCE [LARGE SCALE GENOMIC DNA]</scope>
    <source>
        <strain evidence="1">SQ_2022a</strain>
    </source>
</reference>
<dbReference type="EMBL" id="CM045762">
    <property type="protein sequence ID" value="KAI8011791.1"/>
    <property type="molecule type" value="Genomic_DNA"/>
</dbReference>